<evidence type="ECO:0000313" key="4">
    <source>
        <dbReference type="Proteomes" id="UP000094165"/>
    </source>
</evidence>
<reference evidence="3 4" key="1">
    <citation type="journal article" date="2012" name="Science">
        <title>Ecological populations of bacteria act as socially cohesive units of antibiotic production and resistance.</title>
        <authorList>
            <person name="Cordero O.X."/>
            <person name="Wildschutte H."/>
            <person name="Kirkup B."/>
            <person name="Proehl S."/>
            <person name="Ngo L."/>
            <person name="Hussain F."/>
            <person name="Le Roux F."/>
            <person name="Mincer T."/>
            <person name="Polz M.F."/>
        </authorList>
    </citation>
    <scope>NUCLEOTIDE SEQUENCE [LARGE SCALE GENOMIC DNA]</scope>
    <source>
        <strain evidence="3 4">FF-238</strain>
    </source>
</reference>
<feature type="transmembrane region" description="Helical" evidence="1">
    <location>
        <begin position="50"/>
        <end position="72"/>
    </location>
</feature>
<keyword evidence="1" id="KW-0472">Membrane</keyword>
<dbReference type="EMBL" id="AJYW02000129">
    <property type="protein sequence ID" value="OEE76020.1"/>
    <property type="molecule type" value="Genomic_DNA"/>
</dbReference>
<dbReference type="Proteomes" id="UP000094165">
    <property type="component" value="Unassembled WGS sequence"/>
</dbReference>
<keyword evidence="4" id="KW-1185">Reference proteome</keyword>
<comment type="caution">
    <text evidence="3">The sequence shown here is derived from an EMBL/GenBank/DDBJ whole genome shotgun (WGS) entry which is preliminary data.</text>
</comment>
<evidence type="ECO:0000313" key="3">
    <source>
        <dbReference type="EMBL" id="OEE76020.1"/>
    </source>
</evidence>
<dbReference type="GO" id="GO:0004190">
    <property type="term" value="F:aspartic-type endopeptidase activity"/>
    <property type="evidence" value="ECO:0007669"/>
    <property type="project" value="InterPro"/>
</dbReference>
<dbReference type="RefSeq" id="WP_017054070.1">
    <property type="nucleotide sequence ID" value="NZ_AJYW02000129.1"/>
</dbReference>
<feature type="transmembrane region" description="Helical" evidence="1">
    <location>
        <begin position="26"/>
        <end position="43"/>
    </location>
</feature>
<feature type="transmembrane region" description="Helical" evidence="1">
    <location>
        <begin position="78"/>
        <end position="111"/>
    </location>
</feature>
<feature type="domain" description="Prepilin type IV endopeptidase peptidase" evidence="2">
    <location>
        <begin position="3"/>
        <end position="105"/>
    </location>
</feature>
<sequence>MNIIFWGCLFLIAVHDARDNRIPNYLLLLILFLSIIQIANQGATLEEFGYLMASGLILFSVGLTFYFLGAMAPGDVKLLGIIGIIVGWDSLLLASYWILISGGLVGGFYMLERMSTEASGSKILLNKSSLFMLYGRSTSKIISLSSHSEKLRMPFAPVVVIGLALHSYF</sequence>
<evidence type="ECO:0000256" key="1">
    <source>
        <dbReference type="SAM" id="Phobius"/>
    </source>
</evidence>
<dbReference type="InterPro" id="IPR000045">
    <property type="entry name" value="Prepilin_IV_endopep_pep"/>
</dbReference>
<dbReference type="AlphaFoldDB" id="A0A1E5CYV0"/>
<keyword evidence="1" id="KW-1133">Transmembrane helix</keyword>
<dbReference type="Gene3D" id="1.20.120.1220">
    <property type="match status" value="1"/>
</dbReference>
<name>A0A1E5CYV0_9VIBR</name>
<organism evidence="3 4">
    <name type="scientific">Vibrio genomosp. F6 str. FF-238</name>
    <dbReference type="NCBI Taxonomy" id="1191298"/>
    <lineage>
        <taxon>Bacteria</taxon>
        <taxon>Pseudomonadati</taxon>
        <taxon>Pseudomonadota</taxon>
        <taxon>Gammaproteobacteria</taxon>
        <taxon>Vibrionales</taxon>
        <taxon>Vibrionaceae</taxon>
        <taxon>Vibrio</taxon>
    </lineage>
</organism>
<evidence type="ECO:0000259" key="2">
    <source>
        <dbReference type="Pfam" id="PF01478"/>
    </source>
</evidence>
<gene>
    <name evidence="3" type="ORF">A130_16200</name>
</gene>
<proteinExistence type="predicted"/>
<protein>
    <recommendedName>
        <fullName evidence="2">Prepilin type IV endopeptidase peptidase domain-containing protein</fullName>
    </recommendedName>
</protein>
<accession>A0A1E5CYV0</accession>
<dbReference type="Pfam" id="PF01478">
    <property type="entry name" value="Peptidase_A24"/>
    <property type="match status" value="1"/>
</dbReference>
<keyword evidence="1" id="KW-0812">Transmembrane</keyword>
<dbReference type="GO" id="GO:0016020">
    <property type="term" value="C:membrane"/>
    <property type="evidence" value="ECO:0007669"/>
    <property type="project" value="InterPro"/>
</dbReference>